<feature type="region of interest" description="Disordered" evidence="1">
    <location>
        <begin position="1"/>
        <end position="23"/>
    </location>
</feature>
<sequence>MSDDTSADVDPENPRPEGHYPRFRDHEWHFVPDELAQTISLGPGGDGEPGQDWVLTYTPERANKDDREMVLVRLTPRALHELYIETKDLSPDARQAGHTAECDLCGESVPLEKAIPNKREEPVHRRCYVDAYGGPNWLEPY</sequence>
<keyword evidence="5" id="KW-1185">Reference proteome</keyword>
<dbReference type="AlphaFoldDB" id="A0AAF0PGP1"/>
<dbReference type="InterPro" id="IPR058475">
    <property type="entry name" value="DUF8161_N"/>
</dbReference>
<accession>A0AAF0PGP1</accession>
<evidence type="ECO:0000313" key="4">
    <source>
        <dbReference type="EMBL" id="WMT10346.1"/>
    </source>
</evidence>
<dbReference type="Proteomes" id="UP001224926">
    <property type="component" value="Plasmid unnamed2"/>
</dbReference>
<evidence type="ECO:0000259" key="2">
    <source>
        <dbReference type="Pfam" id="PF26493"/>
    </source>
</evidence>
<feature type="compositionally biased region" description="Acidic residues" evidence="1">
    <location>
        <begin position="1"/>
        <end position="11"/>
    </location>
</feature>
<organism evidence="4 5">
    <name type="scientific">Natrinema thermotolerans</name>
    <dbReference type="NCBI Taxonomy" id="121872"/>
    <lineage>
        <taxon>Archaea</taxon>
        <taxon>Methanobacteriati</taxon>
        <taxon>Methanobacteriota</taxon>
        <taxon>Stenosarchaea group</taxon>
        <taxon>Halobacteria</taxon>
        <taxon>Halobacteriales</taxon>
        <taxon>Natrialbaceae</taxon>
        <taxon>Natrinema</taxon>
    </lineage>
</organism>
<feature type="domain" description="DUF8161" evidence="2">
    <location>
        <begin position="34"/>
        <end position="89"/>
    </location>
</feature>
<name>A0AAF0PGP1_9EURY</name>
<geneLocation type="plasmid" evidence="4 5">
    <name>unnamed2</name>
</geneLocation>
<feature type="domain" description="DUF8161" evidence="3">
    <location>
        <begin position="100"/>
        <end position="133"/>
    </location>
</feature>
<evidence type="ECO:0000313" key="5">
    <source>
        <dbReference type="Proteomes" id="UP001224926"/>
    </source>
</evidence>
<dbReference type="GeneID" id="84216812"/>
<dbReference type="EMBL" id="CP101875">
    <property type="protein sequence ID" value="WMT10346.1"/>
    <property type="molecule type" value="Genomic_DNA"/>
</dbReference>
<evidence type="ECO:0000259" key="3">
    <source>
        <dbReference type="Pfam" id="PF26495"/>
    </source>
</evidence>
<dbReference type="Pfam" id="PF26493">
    <property type="entry name" value="DUF8161"/>
    <property type="match status" value="1"/>
</dbReference>
<dbReference type="GeneID" id="39860332"/>
<evidence type="ECO:0000256" key="1">
    <source>
        <dbReference type="SAM" id="MobiDB-lite"/>
    </source>
</evidence>
<dbReference type="InterPro" id="IPR059014">
    <property type="entry name" value="DUF8161_C"/>
</dbReference>
<dbReference type="RefSeq" id="WP_049967016.1">
    <property type="nucleotide sequence ID" value="NZ_CP101875.1"/>
</dbReference>
<reference evidence="4 5" key="1">
    <citation type="submission" date="2022-07" db="EMBL/GenBank/DDBJ databases">
        <title>Two temperate virus in Haloterrigena jeotgali A29.</title>
        <authorList>
            <person name="Deng X."/>
        </authorList>
    </citation>
    <scope>NUCLEOTIDE SEQUENCE [LARGE SCALE GENOMIC DNA]</scope>
    <source>
        <strain evidence="4 5">A29</strain>
        <plasmid evidence="4 5">unnamed2</plasmid>
    </source>
</reference>
<protein>
    <submittedName>
        <fullName evidence="4">Uncharacterized protein</fullName>
    </submittedName>
</protein>
<feature type="compositionally biased region" description="Basic and acidic residues" evidence="1">
    <location>
        <begin position="12"/>
        <end position="23"/>
    </location>
</feature>
<proteinExistence type="predicted"/>
<dbReference type="Pfam" id="PF26495">
    <property type="entry name" value="DUF8161_C"/>
    <property type="match status" value="1"/>
</dbReference>
<keyword evidence="4" id="KW-0614">Plasmid</keyword>
<gene>
    <name evidence="4" type="ORF">NP511_22700</name>
</gene>